<dbReference type="AlphaFoldDB" id="A0A9Y1BK15"/>
<accession>A0A9Y1BK15</accession>
<evidence type="ECO:0000313" key="2">
    <source>
        <dbReference type="EMBL" id="UJG40160.1"/>
    </source>
</evidence>
<protein>
    <submittedName>
        <fullName evidence="2">NADH-quinone oxidoreductase subunit J</fullName>
        <ecNumber evidence="2">1.6.5.9</ecNumber>
    </submittedName>
</protein>
<feature type="transmembrane region" description="Helical" evidence="1">
    <location>
        <begin position="6"/>
        <end position="22"/>
    </location>
</feature>
<keyword evidence="1" id="KW-0812">Transmembrane</keyword>
<feature type="transmembrane region" description="Helical" evidence="1">
    <location>
        <begin position="89"/>
        <end position="110"/>
    </location>
</feature>
<dbReference type="EMBL" id="CP084166">
    <property type="protein sequence ID" value="UJG40160.1"/>
    <property type="molecule type" value="Genomic_DNA"/>
</dbReference>
<feature type="transmembrane region" description="Helical" evidence="1">
    <location>
        <begin position="54"/>
        <end position="77"/>
    </location>
</feature>
<dbReference type="InterPro" id="IPR001457">
    <property type="entry name" value="NADH_UbQ/plastoQ_OxRdtase_su6"/>
</dbReference>
<organism evidence="2">
    <name type="scientific">Candidatus Heimdallarchaeum aukensis</name>
    <dbReference type="NCBI Taxonomy" id="2876573"/>
    <lineage>
        <taxon>Archaea</taxon>
        <taxon>Promethearchaeati</taxon>
        <taxon>Candidatus Heimdallarchaeota</taxon>
        <taxon>Candidatus Heimdallarchaeia (ex Rinke et al. 2021) (nom. nud.)</taxon>
        <taxon>Candidatus Heimdallarchaeales</taxon>
        <taxon>Candidatus Heimdallarchaeaceae</taxon>
        <taxon>Candidatus Heimdallarchaeum</taxon>
    </lineage>
</organism>
<keyword evidence="1" id="KW-1133">Transmembrane helix</keyword>
<gene>
    <name evidence="2" type="ORF">K9W45_09990</name>
</gene>
<reference evidence="2" key="1">
    <citation type="journal article" date="2022" name="Nat. Microbiol.">
        <title>Unique mobile elements and scalable gene flow at the prokaryote-eukaryote boundary revealed by circularized Asgard archaea genomes.</title>
        <authorList>
            <person name="Wu F."/>
            <person name="Speth D.R."/>
            <person name="Philosof A."/>
            <person name="Cremiere A."/>
            <person name="Narayanan A."/>
            <person name="Barco R.A."/>
            <person name="Connon S.A."/>
            <person name="Amend J.P."/>
            <person name="Antoshechkin I.A."/>
            <person name="Orphan V.J."/>
        </authorList>
    </citation>
    <scope>NUCLEOTIDE SEQUENCE</scope>
    <source>
        <strain evidence="2">PM71</strain>
    </source>
</reference>
<feature type="transmembrane region" description="Helical" evidence="1">
    <location>
        <begin position="139"/>
        <end position="158"/>
    </location>
</feature>
<name>A0A9Y1BK15_9ARCH</name>
<evidence type="ECO:0000256" key="1">
    <source>
        <dbReference type="SAM" id="Phobius"/>
    </source>
</evidence>
<dbReference type="EC" id="1.6.5.9" evidence="2"/>
<dbReference type="InterPro" id="IPR042106">
    <property type="entry name" value="Nuo/plastoQ_OxRdtase_6_NuoJ"/>
</dbReference>
<keyword evidence="2" id="KW-0560">Oxidoreductase</keyword>
<dbReference type="Pfam" id="PF00499">
    <property type="entry name" value="Oxidored_q3"/>
    <property type="match status" value="1"/>
</dbReference>
<sequence length="171" mass="18899">MSLVVPIVIFMSLAIISAIIALETKHLMISIISLILMNVFVWAVFMFFHADLLAWIQLIVYGGGLTALFLVVVVLTEKQTDEIFDWKKTTFAALFSGLIVGILIGVFLVFDETKLTFTGSVTSTTGAISELWINRPTDLIIQALLFFATAVAIGALFVQHKTNSRKEEIKS</sequence>
<dbReference type="Proteomes" id="UP001201020">
    <property type="component" value="Chromosome"/>
</dbReference>
<proteinExistence type="predicted"/>
<dbReference type="GO" id="GO:0050136">
    <property type="term" value="F:NADH dehydrogenase (quinone) (non-electrogenic) activity"/>
    <property type="evidence" value="ECO:0007669"/>
    <property type="project" value="UniProtKB-EC"/>
</dbReference>
<feature type="transmembrane region" description="Helical" evidence="1">
    <location>
        <begin position="29"/>
        <end position="48"/>
    </location>
</feature>
<keyword evidence="1" id="KW-0472">Membrane</keyword>
<dbReference type="Gene3D" id="1.20.120.1200">
    <property type="entry name" value="NADH-ubiquinone/plastoquinone oxidoreductase chain 6, subunit NuoJ"/>
    <property type="match status" value="1"/>
</dbReference>
<dbReference type="GO" id="GO:0008137">
    <property type="term" value="F:NADH dehydrogenase (ubiquinone) activity"/>
    <property type="evidence" value="ECO:0007669"/>
    <property type="project" value="InterPro"/>
</dbReference>